<proteinExistence type="predicted"/>
<evidence type="ECO:0000313" key="2">
    <source>
        <dbReference type="Proteomes" id="UP000230750"/>
    </source>
</evidence>
<reference evidence="1 2" key="1">
    <citation type="journal article" date="2017" name="PLoS Biol.">
        <title>The sea cucumber genome provides insights into morphological evolution and visceral regeneration.</title>
        <authorList>
            <person name="Zhang X."/>
            <person name="Sun L."/>
            <person name="Yuan J."/>
            <person name="Sun Y."/>
            <person name="Gao Y."/>
            <person name="Zhang L."/>
            <person name="Li S."/>
            <person name="Dai H."/>
            <person name="Hamel J.F."/>
            <person name="Liu C."/>
            <person name="Yu Y."/>
            <person name="Liu S."/>
            <person name="Lin W."/>
            <person name="Guo K."/>
            <person name="Jin S."/>
            <person name="Xu P."/>
            <person name="Storey K.B."/>
            <person name="Huan P."/>
            <person name="Zhang T."/>
            <person name="Zhou Y."/>
            <person name="Zhang J."/>
            <person name="Lin C."/>
            <person name="Li X."/>
            <person name="Xing L."/>
            <person name="Huo D."/>
            <person name="Sun M."/>
            <person name="Wang L."/>
            <person name="Mercier A."/>
            <person name="Li F."/>
            <person name="Yang H."/>
            <person name="Xiang J."/>
        </authorList>
    </citation>
    <scope>NUCLEOTIDE SEQUENCE [LARGE SCALE GENOMIC DNA]</scope>
    <source>
        <strain evidence="1">Shaxun</strain>
        <tissue evidence="1">Muscle</tissue>
    </source>
</reference>
<dbReference type="AlphaFoldDB" id="A0A2G8KUJ5"/>
<dbReference type="Proteomes" id="UP000230750">
    <property type="component" value="Unassembled WGS sequence"/>
</dbReference>
<organism evidence="1 2">
    <name type="scientific">Stichopus japonicus</name>
    <name type="common">Sea cucumber</name>
    <dbReference type="NCBI Taxonomy" id="307972"/>
    <lineage>
        <taxon>Eukaryota</taxon>
        <taxon>Metazoa</taxon>
        <taxon>Echinodermata</taxon>
        <taxon>Eleutherozoa</taxon>
        <taxon>Echinozoa</taxon>
        <taxon>Holothuroidea</taxon>
        <taxon>Aspidochirotacea</taxon>
        <taxon>Aspidochirotida</taxon>
        <taxon>Stichopodidae</taxon>
        <taxon>Apostichopus</taxon>
    </lineage>
</organism>
<sequence>MDGNNSSITSHSAIDGGQSCVIAFGNSKRHDQMKTMYGEHGLIPLSFQKILERSIELKRITYTVNLKAKCVHTLGDKGCEIFIFKGIKDLADKCIEPTDVESIDVNDEKTMGQLLNNHLESQQETQTVHDCFVQFTINTSTDDAKEAPRTGKITFATLFGIEMIKKFFSPEPSDSKLAQYLSKIVRDPNSK</sequence>
<comment type="caution">
    <text evidence="1">The sequence shown here is derived from an EMBL/GenBank/DDBJ whole genome shotgun (WGS) entry which is preliminary data.</text>
</comment>
<evidence type="ECO:0000313" key="1">
    <source>
        <dbReference type="EMBL" id="PIK51674.1"/>
    </source>
</evidence>
<accession>A0A2G8KUJ5</accession>
<protein>
    <submittedName>
        <fullName evidence="1">Uncharacterized protein</fullName>
    </submittedName>
</protein>
<name>A0A2G8KUJ5_STIJA</name>
<dbReference type="EMBL" id="MRZV01000361">
    <property type="protein sequence ID" value="PIK51674.1"/>
    <property type="molecule type" value="Genomic_DNA"/>
</dbReference>
<gene>
    <name evidence="1" type="ORF">BSL78_11436</name>
</gene>
<keyword evidence="2" id="KW-1185">Reference proteome</keyword>
<feature type="non-terminal residue" evidence="1">
    <location>
        <position position="191"/>
    </location>
</feature>